<dbReference type="STRING" id="1121937.GCA_000423125_02891"/>
<dbReference type="AlphaFoldDB" id="A0A3C1KM54"/>
<dbReference type="PANTHER" id="PTHR33164">
    <property type="entry name" value="TRANSCRIPTIONAL REGULATOR, MARR FAMILY"/>
    <property type="match status" value="1"/>
</dbReference>
<dbReference type="PANTHER" id="PTHR33164:SF43">
    <property type="entry name" value="HTH-TYPE TRANSCRIPTIONAL REPRESSOR YETL"/>
    <property type="match status" value="1"/>
</dbReference>
<dbReference type="GO" id="GO:0003700">
    <property type="term" value="F:DNA-binding transcription factor activity"/>
    <property type="evidence" value="ECO:0007669"/>
    <property type="project" value="InterPro"/>
</dbReference>
<dbReference type="SMART" id="SM00347">
    <property type="entry name" value="HTH_MARR"/>
    <property type="match status" value="1"/>
</dbReference>
<dbReference type="InterPro" id="IPR000835">
    <property type="entry name" value="HTH_MarR-typ"/>
</dbReference>
<evidence type="ECO:0000313" key="2">
    <source>
        <dbReference type="EMBL" id="HAN27538.1"/>
    </source>
</evidence>
<gene>
    <name evidence="2" type="ORF">DCP75_07435</name>
</gene>
<proteinExistence type="predicted"/>
<comment type="caution">
    <text evidence="2">The sequence shown here is derived from an EMBL/GenBank/DDBJ whole genome shotgun (WGS) entry which is preliminary data.</text>
</comment>
<sequence length="140" mass="15416">MISESKYGAVSIALWAKTALISKHLDNSLGAIHGIGLTEYMVLRSLMRAPDHVLRRIDIADALERTASGITRMLMPMEKIGLVQKELNERDARVSLVRITRAGEELFENASATLNAKSETLLKNVDGKKLDVFLDLLGAI</sequence>
<dbReference type="PRINTS" id="PR00598">
    <property type="entry name" value="HTHMARR"/>
</dbReference>
<organism evidence="2 3">
    <name type="scientific">Haliea salexigens</name>
    <dbReference type="NCBI Taxonomy" id="287487"/>
    <lineage>
        <taxon>Bacteria</taxon>
        <taxon>Pseudomonadati</taxon>
        <taxon>Pseudomonadota</taxon>
        <taxon>Gammaproteobacteria</taxon>
        <taxon>Cellvibrionales</taxon>
        <taxon>Halieaceae</taxon>
        <taxon>Haliea</taxon>
    </lineage>
</organism>
<dbReference type="InterPro" id="IPR036390">
    <property type="entry name" value="WH_DNA-bd_sf"/>
</dbReference>
<dbReference type="PROSITE" id="PS50995">
    <property type="entry name" value="HTH_MARR_2"/>
    <property type="match status" value="1"/>
</dbReference>
<name>A0A3C1KM54_9GAMM</name>
<dbReference type="InterPro" id="IPR039422">
    <property type="entry name" value="MarR/SlyA-like"/>
</dbReference>
<protein>
    <submittedName>
        <fullName evidence="2">MarR family transcriptional regulator</fullName>
    </submittedName>
</protein>
<dbReference type="InterPro" id="IPR036388">
    <property type="entry name" value="WH-like_DNA-bd_sf"/>
</dbReference>
<dbReference type="Pfam" id="PF01047">
    <property type="entry name" value="MarR"/>
    <property type="match status" value="1"/>
</dbReference>
<dbReference type="GO" id="GO:0006950">
    <property type="term" value="P:response to stress"/>
    <property type="evidence" value="ECO:0007669"/>
    <property type="project" value="TreeGrafter"/>
</dbReference>
<feature type="domain" description="HTH marR-type" evidence="1">
    <location>
        <begin position="1"/>
        <end position="140"/>
    </location>
</feature>
<evidence type="ECO:0000259" key="1">
    <source>
        <dbReference type="PROSITE" id="PS50995"/>
    </source>
</evidence>
<dbReference type="EMBL" id="DMND01000103">
    <property type="protein sequence ID" value="HAN27538.1"/>
    <property type="molecule type" value="Genomic_DNA"/>
</dbReference>
<dbReference type="Proteomes" id="UP000259273">
    <property type="component" value="Unassembled WGS sequence"/>
</dbReference>
<dbReference type="Gene3D" id="1.10.10.10">
    <property type="entry name" value="Winged helix-like DNA-binding domain superfamily/Winged helix DNA-binding domain"/>
    <property type="match status" value="1"/>
</dbReference>
<evidence type="ECO:0000313" key="3">
    <source>
        <dbReference type="Proteomes" id="UP000259273"/>
    </source>
</evidence>
<accession>A0A3C1KM54</accession>
<dbReference type="SUPFAM" id="SSF46785">
    <property type="entry name" value="Winged helix' DNA-binding domain"/>
    <property type="match status" value="1"/>
</dbReference>
<reference evidence="2 3" key="1">
    <citation type="journal article" date="2018" name="Nat. Biotechnol.">
        <title>A standardized bacterial taxonomy based on genome phylogeny substantially revises the tree of life.</title>
        <authorList>
            <person name="Parks D.H."/>
            <person name="Chuvochina M."/>
            <person name="Waite D.W."/>
            <person name="Rinke C."/>
            <person name="Skarshewski A."/>
            <person name="Chaumeil P.A."/>
            <person name="Hugenholtz P."/>
        </authorList>
    </citation>
    <scope>NUCLEOTIDE SEQUENCE [LARGE SCALE GENOMIC DNA]</scope>
    <source>
        <strain evidence="2">UBA9158</strain>
    </source>
</reference>